<accession>A0AAE3RBW6</accession>
<dbReference type="RefSeq" id="WP_314517606.1">
    <property type="nucleotide sequence ID" value="NZ_JASJOU010000016.1"/>
</dbReference>
<protein>
    <submittedName>
        <fullName evidence="1">Uncharacterized protein</fullName>
    </submittedName>
</protein>
<keyword evidence="2" id="KW-1185">Reference proteome</keyword>
<organism evidence="1 2">
    <name type="scientific">Xanthocytophaga agilis</name>
    <dbReference type="NCBI Taxonomy" id="3048010"/>
    <lineage>
        <taxon>Bacteria</taxon>
        <taxon>Pseudomonadati</taxon>
        <taxon>Bacteroidota</taxon>
        <taxon>Cytophagia</taxon>
        <taxon>Cytophagales</taxon>
        <taxon>Rhodocytophagaceae</taxon>
        <taxon>Xanthocytophaga</taxon>
    </lineage>
</organism>
<comment type="caution">
    <text evidence="1">The sequence shown here is derived from an EMBL/GenBank/DDBJ whole genome shotgun (WGS) entry which is preliminary data.</text>
</comment>
<dbReference type="EMBL" id="JASJOU010000016">
    <property type="protein sequence ID" value="MDJ1505512.1"/>
    <property type="molecule type" value="Genomic_DNA"/>
</dbReference>
<sequence length="151" mass="15857">MDPIISSIVTALAAGAAAALKPTGESLIKDAYEGIKNIIVTKYKNVNLQPLESKPESKIKQSSLAEDLSETNVANDSEILALSQHLLDLVSKYDTQSLTALGVDIEEVKAASLKIGTIISTGTGVKIKKGEFKGDITINDVRAGGGNHVNP</sequence>
<proteinExistence type="predicted"/>
<reference evidence="1" key="1">
    <citation type="submission" date="2023-05" db="EMBL/GenBank/DDBJ databases">
        <authorList>
            <person name="Zhang X."/>
        </authorList>
    </citation>
    <scope>NUCLEOTIDE SEQUENCE</scope>
    <source>
        <strain evidence="1">BD1B2-1</strain>
    </source>
</reference>
<evidence type="ECO:0000313" key="1">
    <source>
        <dbReference type="EMBL" id="MDJ1505512.1"/>
    </source>
</evidence>
<gene>
    <name evidence="1" type="ORF">QNI22_32950</name>
</gene>
<name>A0AAE3RBW6_9BACT</name>
<dbReference type="Proteomes" id="UP001232063">
    <property type="component" value="Unassembled WGS sequence"/>
</dbReference>
<dbReference type="AlphaFoldDB" id="A0AAE3RBW6"/>
<evidence type="ECO:0000313" key="2">
    <source>
        <dbReference type="Proteomes" id="UP001232063"/>
    </source>
</evidence>